<dbReference type="GO" id="GO:0008270">
    <property type="term" value="F:zinc ion binding"/>
    <property type="evidence" value="ECO:0007669"/>
    <property type="project" value="UniProtKB-KW"/>
</dbReference>
<feature type="compositionally biased region" description="Basic and acidic residues" evidence="6">
    <location>
        <begin position="264"/>
        <end position="276"/>
    </location>
</feature>
<feature type="compositionally biased region" description="Low complexity" evidence="6">
    <location>
        <begin position="88"/>
        <end position="100"/>
    </location>
</feature>
<protein>
    <recommendedName>
        <fullName evidence="7">Matrin-type domain-containing protein</fullName>
    </recommendedName>
</protein>
<dbReference type="SMART" id="SM00451">
    <property type="entry name" value="ZnF_U1"/>
    <property type="match status" value="1"/>
</dbReference>
<evidence type="ECO:0000259" key="7">
    <source>
        <dbReference type="PROSITE" id="PS50171"/>
    </source>
</evidence>
<feature type="compositionally biased region" description="Basic and acidic residues" evidence="6">
    <location>
        <begin position="127"/>
        <end position="138"/>
    </location>
</feature>
<keyword evidence="4" id="KW-0862">Zinc</keyword>
<organism evidence="8 9">
    <name type="scientific">Mycena belliarum</name>
    <dbReference type="NCBI Taxonomy" id="1033014"/>
    <lineage>
        <taxon>Eukaryota</taxon>
        <taxon>Fungi</taxon>
        <taxon>Dikarya</taxon>
        <taxon>Basidiomycota</taxon>
        <taxon>Agaricomycotina</taxon>
        <taxon>Agaricomycetes</taxon>
        <taxon>Agaricomycetidae</taxon>
        <taxon>Agaricales</taxon>
        <taxon>Marasmiineae</taxon>
        <taxon>Mycenaceae</taxon>
        <taxon>Mycena</taxon>
    </lineage>
</organism>
<dbReference type="InterPro" id="IPR000690">
    <property type="entry name" value="Matrin/U1-C_Znf_C2H2"/>
</dbReference>
<keyword evidence="5" id="KW-0539">Nucleus</keyword>
<feature type="region of interest" description="Disordered" evidence="6">
    <location>
        <begin position="223"/>
        <end position="331"/>
    </location>
</feature>
<keyword evidence="9" id="KW-1185">Reference proteome</keyword>
<keyword evidence="2" id="KW-0479">Metal-binding</keyword>
<feature type="region of interest" description="Disordered" evidence="6">
    <location>
        <begin position="77"/>
        <end position="185"/>
    </location>
</feature>
<evidence type="ECO:0000256" key="1">
    <source>
        <dbReference type="ARBA" id="ARBA00004123"/>
    </source>
</evidence>
<dbReference type="GO" id="GO:0000398">
    <property type="term" value="P:mRNA splicing, via spliceosome"/>
    <property type="evidence" value="ECO:0007669"/>
    <property type="project" value="InterPro"/>
</dbReference>
<evidence type="ECO:0000256" key="2">
    <source>
        <dbReference type="ARBA" id="ARBA00022723"/>
    </source>
</evidence>
<evidence type="ECO:0000256" key="6">
    <source>
        <dbReference type="SAM" id="MobiDB-lite"/>
    </source>
</evidence>
<name>A0AAD6XNX0_9AGAR</name>
<dbReference type="InterPro" id="IPR040023">
    <property type="entry name" value="WBP4"/>
</dbReference>
<dbReference type="PANTHER" id="PTHR13173:SF10">
    <property type="entry name" value="WW DOMAIN-BINDING PROTEIN 4"/>
    <property type="match status" value="1"/>
</dbReference>
<evidence type="ECO:0000313" key="8">
    <source>
        <dbReference type="EMBL" id="KAJ7084335.1"/>
    </source>
</evidence>
<dbReference type="Pfam" id="PF06220">
    <property type="entry name" value="zf-U1"/>
    <property type="match status" value="1"/>
</dbReference>
<sequence>MSEYWVSKKKYFCKYCDIFIADDAPSRQQHENGLRHKGNTERFIRSIYKAGEKKKKDDEEERREMARVEQAAQIAFAQDVGAGRAKLTSSAPTPSAAGPSRKPPPKPSNPFTNYSTAKSLGYDDPDAERLAAEAERRRAQGVAGEWEMVAPSSAGTAPSQSASDAGVKRSAEALDEEESREYKLRKKTVTTGLGQIYDPGAITITLKKKEEPVEHVELVPALAPLPVGDPTNKPKWGKLQWKKMGEPAEEPDERSEISNNSAPKLEEVDGAQRSDAEQQPLAHTSEALDAISDTTVKPEPFASPLPETLDPVVFKKRKIPAAGAGGRRRGM</sequence>
<comment type="caution">
    <text evidence="8">The sequence shown here is derived from an EMBL/GenBank/DDBJ whole genome shotgun (WGS) entry which is preliminary data.</text>
</comment>
<feature type="domain" description="Matrin-type" evidence="7">
    <location>
        <begin position="11"/>
        <end position="42"/>
    </location>
</feature>
<keyword evidence="3" id="KW-0863">Zinc-finger</keyword>
<dbReference type="GO" id="GO:0003723">
    <property type="term" value="F:RNA binding"/>
    <property type="evidence" value="ECO:0007669"/>
    <property type="project" value="TreeGrafter"/>
</dbReference>
<dbReference type="GO" id="GO:0071011">
    <property type="term" value="C:precatalytic spliceosome"/>
    <property type="evidence" value="ECO:0007669"/>
    <property type="project" value="TreeGrafter"/>
</dbReference>
<feature type="region of interest" description="Disordered" evidence="6">
    <location>
        <begin position="47"/>
        <end position="66"/>
    </location>
</feature>
<dbReference type="Proteomes" id="UP001222325">
    <property type="component" value="Unassembled WGS sequence"/>
</dbReference>
<feature type="compositionally biased region" description="Polar residues" evidence="6">
    <location>
        <begin position="153"/>
        <end position="163"/>
    </location>
</feature>
<evidence type="ECO:0000256" key="5">
    <source>
        <dbReference type="ARBA" id="ARBA00023242"/>
    </source>
</evidence>
<dbReference type="InterPro" id="IPR003604">
    <property type="entry name" value="Matrin/U1-like-C_Znf_C2H2"/>
</dbReference>
<evidence type="ECO:0000256" key="3">
    <source>
        <dbReference type="ARBA" id="ARBA00022771"/>
    </source>
</evidence>
<dbReference type="AlphaFoldDB" id="A0AAD6XNX0"/>
<comment type="subcellular location">
    <subcellularLocation>
        <location evidence="1">Nucleus</location>
    </subcellularLocation>
</comment>
<dbReference type="PANTHER" id="PTHR13173">
    <property type="entry name" value="WW DOMAIN BINDING PROTEIN 4"/>
    <property type="match status" value="1"/>
</dbReference>
<dbReference type="PROSITE" id="PS50171">
    <property type="entry name" value="ZF_MATRIN"/>
    <property type="match status" value="1"/>
</dbReference>
<proteinExistence type="predicted"/>
<gene>
    <name evidence="8" type="ORF">B0H15DRAFT_923645</name>
</gene>
<dbReference type="Gene3D" id="3.30.160.60">
    <property type="entry name" value="Classic Zinc Finger"/>
    <property type="match status" value="1"/>
</dbReference>
<reference evidence="8" key="1">
    <citation type="submission" date="2023-03" db="EMBL/GenBank/DDBJ databases">
        <title>Massive genome expansion in bonnet fungi (Mycena s.s.) driven by repeated elements and novel gene families across ecological guilds.</title>
        <authorList>
            <consortium name="Lawrence Berkeley National Laboratory"/>
            <person name="Harder C.B."/>
            <person name="Miyauchi S."/>
            <person name="Viragh M."/>
            <person name="Kuo A."/>
            <person name="Thoen E."/>
            <person name="Andreopoulos B."/>
            <person name="Lu D."/>
            <person name="Skrede I."/>
            <person name="Drula E."/>
            <person name="Henrissat B."/>
            <person name="Morin E."/>
            <person name="Kohler A."/>
            <person name="Barry K."/>
            <person name="LaButti K."/>
            <person name="Morin E."/>
            <person name="Salamov A."/>
            <person name="Lipzen A."/>
            <person name="Mereny Z."/>
            <person name="Hegedus B."/>
            <person name="Baldrian P."/>
            <person name="Stursova M."/>
            <person name="Weitz H."/>
            <person name="Taylor A."/>
            <person name="Grigoriev I.V."/>
            <person name="Nagy L.G."/>
            <person name="Martin F."/>
            <person name="Kauserud H."/>
        </authorList>
    </citation>
    <scope>NUCLEOTIDE SEQUENCE</scope>
    <source>
        <strain evidence="8">CBHHK173m</strain>
    </source>
</reference>
<evidence type="ECO:0000313" key="9">
    <source>
        <dbReference type="Proteomes" id="UP001222325"/>
    </source>
</evidence>
<dbReference type="SUPFAM" id="SSF57667">
    <property type="entry name" value="beta-beta-alpha zinc fingers"/>
    <property type="match status" value="1"/>
</dbReference>
<evidence type="ECO:0000256" key="4">
    <source>
        <dbReference type="ARBA" id="ARBA00022833"/>
    </source>
</evidence>
<dbReference type="InterPro" id="IPR013085">
    <property type="entry name" value="U1-CZ_Znf_C2H2"/>
</dbReference>
<dbReference type="EMBL" id="JARJCN010000038">
    <property type="protein sequence ID" value="KAJ7084335.1"/>
    <property type="molecule type" value="Genomic_DNA"/>
</dbReference>
<accession>A0AAD6XNX0</accession>
<dbReference type="InterPro" id="IPR036236">
    <property type="entry name" value="Znf_C2H2_sf"/>
</dbReference>